<dbReference type="PANTHER" id="PTHR22911:SF6">
    <property type="entry name" value="SOLUTE CARRIER FAMILY 35 MEMBER G1"/>
    <property type="match status" value="1"/>
</dbReference>
<evidence type="ECO:0000256" key="1">
    <source>
        <dbReference type="ARBA" id="ARBA00004141"/>
    </source>
</evidence>
<evidence type="ECO:0000256" key="6">
    <source>
        <dbReference type="SAM" id="Phobius"/>
    </source>
</evidence>
<feature type="transmembrane region" description="Helical" evidence="6">
    <location>
        <begin position="225"/>
        <end position="244"/>
    </location>
</feature>
<comment type="subcellular location">
    <subcellularLocation>
        <location evidence="1">Membrane</location>
        <topology evidence="1">Multi-pass membrane protein</topology>
    </subcellularLocation>
</comment>
<dbReference type="InterPro" id="IPR037185">
    <property type="entry name" value="EmrE-like"/>
</dbReference>
<feature type="transmembrane region" description="Helical" evidence="6">
    <location>
        <begin position="113"/>
        <end position="131"/>
    </location>
</feature>
<feature type="transmembrane region" description="Helical" evidence="6">
    <location>
        <begin position="196"/>
        <end position="213"/>
    </location>
</feature>
<reference evidence="9" key="1">
    <citation type="submission" date="2017-12" db="EMBL/GenBank/DDBJ databases">
        <title>Draft genome sequence of Telmatospirillum siberiense 26-4b1T, an acidotolerant peatland alphaproteobacterium potentially involved in sulfur cycling.</title>
        <authorList>
            <person name="Hausmann B."/>
            <person name="Pjevac P."/>
            <person name="Schreck K."/>
            <person name="Herbold C.W."/>
            <person name="Daims H."/>
            <person name="Wagner M."/>
            <person name="Pester M."/>
            <person name="Loy A."/>
        </authorList>
    </citation>
    <scope>NUCLEOTIDE SEQUENCE [LARGE SCALE GENOMIC DNA]</scope>
    <source>
        <strain evidence="9">26-4b1</strain>
    </source>
</reference>
<dbReference type="GO" id="GO:0016020">
    <property type="term" value="C:membrane"/>
    <property type="evidence" value="ECO:0007669"/>
    <property type="project" value="UniProtKB-SubCell"/>
</dbReference>
<organism evidence="8 9">
    <name type="scientific">Telmatospirillum siberiense</name>
    <dbReference type="NCBI Taxonomy" id="382514"/>
    <lineage>
        <taxon>Bacteria</taxon>
        <taxon>Pseudomonadati</taxon>
        <taxon>Pseudomonadota</taxon>
        <taxon>Alphaproteobacteria</taxon>
        <taxon>Rhodospirillales</taxon>
        <taxon>Rhodospirillaceae</taxon>
        <taxon>Telmatospirillum</taxon>
    </lineage>
</organism>
<keyword evidence="5 6" id="KW-0472">Membrane</keyword>
<feature type="transmembrane region" description="Helical" evidence="6">
    <location>
        <begin position="168"/>
        <end position="190"/>
    </location>
</feature>
<evidence type="ECO:0000256" key="3">
    <source>
        <dbReference type="ARBA" id="ARBA00022692"/>
    </source>
</evidence>
<dbReference type="Pfam" id="PF00892">
    <property type="entry name" value="EamA"/>
    <property type="match status" value="2"/>
</dbReference>
<proteinExistence type="inferred from homology"/>
<dbReference type="AlphaFoldDB" id="A0A2N3PSK2"/>
<evidence type="ECO:0000256" key="5">
    <source>
        <dbReference type="ARBA" id="ARBA00023136"/>
    </source>
</evidence>
<dbReference type="OrthoDB" id="9812899at2"/>
<dbReference type="EMBL" id="PIUM01000021">
    <property type="protein sequence ID" value="PKU23381.1"/>
    <property type="molecule type" value="Genomic_DNA"/>
</dbReference>
<evidence type="ECO:0000313" key="8">
    <source>
        <dbReference type="EMBL" id="PKU23381.1"/>
    </source>
</evidence>
<evidence type="ECO:0000256" key="4">
    <source>
        <dbReference type="ARBA" id="ARBA00022989"/>
    </source>
</evidence>
<comment type="caution">
    <text evidence="8">The sequence shown here is derived from an EMBL/GenBank/DDBJ whole genome shotgun (WGS) entry which is preliminary data.</text>
</comment>
<feature type="transmembrane region" description="Helical" evidence="6">
    <location>
        <begin position="137"/>
        <end position="156"/>
    </location>
</feature>
<dbReference type="Proteomes" id="UP000233293">
    <property type="component" value="Unassembled WGS sequence"/>
</dbReference>
<evidence type="ECO:0000259" key="7">
    <source>
        <dbReference type="Pfam" id="PF00892"/>
    </source>
</evidence>
<evidence type="ECO:0000256" key="2">
    <source>
        <dbReference type="ARBA" id="ARBA00009853"/>
    </source>
</evidence>
<dbReference type="SUPFAM" id="SSF103481">
    <property type="entry name" value="Multidrug resistance efflux transporter EmrE"/>
    <property type="match status" value="2"/>
</dbReference>
<keyword evidence="4 6" id="KW-1133">Transmembrane helix</keyword>
<gene>
    <name evidence="8" type="ORF">CWS72_16780</name>
</gene>
<feature type="transmembrane region" description="Helical" evidence="6">
    <location>
        <begin position="64"/>
        <end position="81"/>
    </location>
</feature>
<name>A0A2N3PSK2_9PROT</name>
<evidence type="ECO:0000313" key="9">
    <source>
        <dbReference type="Proteomes" id="UP000233293"/>
    </source>
</evidence>
<keyword evidence="9" id="KW-1185">Reference proteome</keyword>
<feature type="transmembrane region" description="Helical" evidence="6">
    <location>
        <begin position="29"/>
        <end position="52"/>
    </location>
</feature>
<dbReference type="PANTHER" id="PTHR22911">
    <property type="entry name" value="ACYL-MALONYL CONDENSING ENZYME-RELATED"/>
    <property type="match status" value="1"/>
</dbReference>
<accession>A0A2N3PSK2</accession>
<feature type="domain" description="EamA" evidence="7">
    <location>
        <begin position="137"/>
        <end position="266"/>
    </location>
</feature>
<feature type="transmembrane region" description="Helical" evidence="6">
    <location>
        <begin position="250"/>
        <end position="268"/>
    </location>
</feature>
<feature type="domain" description="EamA" evidence="7">
    <location>
        <begin position="1"/>
        <end position="128"/>
    </location>
</feature>
<feature type="transmembrane region" description="Helical" evidence="6">
    <location>
        <begin position="87"/>
        <end position="106"/>
    </location>
</feature>
<protein>
    <submittedName>
        <fullName evidence="8">EamA/RhaT family transporter</fullName>
    </submittedName>
</protein>
<sequence length="283" mass="30762">MIVSTMLFSVLWSLVKILSTRYPIDEVTFFRSALAFIPIGVIVATNGGLALLRTRRLSGHIWRSVLGVTAMIMGFLSYHLMPLADAVALSFTSPLLVTALSVPLLGEKVGIHRWSAVVVGFLGVLLIVNPGGAMLNLGALTALGAAVATAFVMVTIRQLNKTENPITIVFYFTLFSSIFTALPLPFIWVSPTWQDWGLLIVMGVTGGIGQYFMTRAFGLAKAAVVSPFSYIGLLWAALFGWVIWNDIPETHVFAGSAVVVASGLYILYREVRKDHDRTAPDAR</sequence>
<comment type="similarity">
    <text evidence="2">Belongs to the drug/metabolite transporter (DMT) superfamily. 10 TMS drug/metabolite exporter (DME) (TC 2.A.7.3) family.</text>
</comment>
<keyword evidence="3 6" id="KW-0812">Transmembrane</keyword>
<dbReference type="InterPro" id="IPR000620">
    <property type="entry name" value="EamA_dom"/>
</dbReference>